<dbReference type="SUPFAM" id="SSF48371">
    <property type="entry name" value="ARM repeat"/>
    <property type="match status" value="2"/>
</dbReference>
<dbReference type="PANTHER" id="PTHR45994:SF1">
    <property type="entry name" value="FI21225P1"/>
    <property type="match status" value="1"/>
</dbReference>
<organism evidence="5 6">
    <name type="scientific">Cladosporium halotolerans</name>
    <dbReference type="NCBI Taxonomy" id="1052096"/>
    <lineage>
        <taxon>Eukaryota</taxon>
        <taxon>Fungi</taxon>
        <taxon>Dikarya</taxon>
        <taxon>Ascomycota</taxon>
        <taxon>Pezizomycotina</taxon>
        <taxon>Dothideomycetes</taxon>
        <taxon>Dothideomycetidae</taxon>
        <taxon>Cladosporiales</taxon>
        <taxon>Cladosporiaceae</taxon>
        <taxon>Cladosporium</taxon>
    </lineage>
</organism>
<gene>
    <name evidence="5" type="ORF">WHR41_03431</name>
</gene>
<accession>A0AB34KTN8</accession>
<protein>
    <recommendedName>
        <fullName evidence="4">UNC-45/Cro1/She4 central domain-containing protein</fullName>
    </recommendedName>
</protein>
<dbReference type="RefSeq" id="XP_069231223.1">
    <property type="nucleotide sequence ID" value="XM_069372037.1"/>
</dbReference>
<dbReference type="Proteomes" id="UP000803884">
    <property type="component" value="Unassembled WGS sequence"/>
</dbReference>
<feature type="domain" description="UNC-45/Cro1/She4 central" evidence="4">
    <location>
        <begin position="220"/>
        <end position="379"/>
    </location>
</feature>
<dbReference type="Gene3D" id="1.25.10.10">
    <property type="entry name" value="Leucine-rich Repeat Variant"/>
    <property type="match status" value="1"/>
</dbReference>
<dbReference type="Pfam" id="PF11701">
    <property type="entry name" value="UNC45-central"/>
    <property type="match status" value="1"/>
</dbReference>
<dbReference type="GO" id="GO:0005737">
    <property type="term" value="C:cytoplasm"/>
    <property type="evidence" value="ECO:0007669"/>
    <property type="project" value="UniProtKB-SubCell"/>
</dbReference>
<keyword evidence="2" id="KW-0963">Cytoplasm</keyword>
<evidence type="ECO:0000256" key="2">
    <source>
        <dbReference type="ARBA" id="ARBA00022490"/>
    </source>
</evidence>
<sequence>MASNAASERVTALLATADELVKADDHAKASETLREASHLEPASARVQDAWKVLQRHSATRDAVESIRDYVGSRSEDDGQKALQALKQSQLGTHECREATSLLLYSDPGLPISDQLTASLIASHKEARKEFVSKLESNATEIYGKVYAIGDASFNAFASLTTDDALWETSDKQKLAQRDVFRLNIATLIEAGGEHPDRAMKAIARQLALAPDNVADLLDEDAFDVLLTSLDIRQKQALRSQSMLAIAKVLETTGDKGADVFAQYIGSRVAKGTNDELINAFSAASAVFPMVPAVVSKLFMTDGFVQQLVPNLEKNSEAAAAGKRKSNTLEQAALELLSAACVNKSCREAIARYCSPWLKALSEDRQGTHKALAALVLAKITSDSADSDTTAKLSTLVLDKPEASDQAIEGLAYTSLQPKVKEEIASNLDLVKRLVSALQDRPSVAFGCLTTFGNLTAYRPVQSQEQQKMADLKAYANSSKPAERDPLDEDSYVTSRCKKLLNANLIPALVSCCKQSASPAIVALVVNILLSLAKEQKHRPAMAQQGAVKLLLQIRDRVAKTDKSTPDAAPIEHSASHALARLLISINPSHAFTAALPAASAAAALIQLLDLDQAAEERNLLPTFEALLALTNLASMDDSAPRDLILRAAWPTLENSLLLSSNAMVQRASVELVCNLMASPAAVAKFADGTKQAGSRMHILLALADVEDLATRRAAGGALAMLTEWDKAVEAVLEKERGVRILLEMCADESEEMVHRGLVCVLNVVSAPGEIGERGLKSLKEQGGGEILKDSLRRSSNPEVLGAGVEVLKKLT</sequence>
<dbReference type="AlphaFoldDB" id="A0AB34KTN8"/>
<dbReference type="InterPro" id="IPR024660">
    <property type="entry name" value="UCS_central_dom"/>
</dbReference>
<keyword evidence="6" id="KW-1185">Reference proteome</keyword>
<proteinExistence type="predicted"/>
<evidence type="ECO:0000256" key="1">
    <source>
        <dbReference type="ARBA" id="ARBA00004496"/>
    </source>
</evidence>
<dbReference type="GeneID" id="96004875"/>
<dbReference type="Gene3D" id="1.25.10.100">
    <property type="match status" value="1"/>
</dbReference>
<dbReference type="EMBL" id="JAAQHG020000008">
    <property type="protein sequence ID" value="KAL1588118.1"/>
    <property type="molecule type" value="Genomic_DNA"/>
</dbReference>
<dbReference type="PANTHER" id="PTHR45994">
    <property type="entry name" value="FI21225P1"/>
    <property type="match status" value="1"/>
</dbReference>
<evidence type="ECO:0000256" key="3">
    <source>
        <dbReference type="SAM" id="MobiDB-lite"/>
    </source>
</evidence>
<dbReference type="InterPro" id="IPR016024">
    <property type="entry name" value="ARM-type_fold"/>
</dbReference>
<comment type="caution">
    <text evidence="5">The sequence shown here is derived from an EMBL/GenBank/DDBJ whole genome shotgun (WGS) entry which is preliminary data.</text>
</comment>
<dbReference type="InterPro" id="IPR011989">
    <property type="entry name" value="ARM-like"/>
</dbReference>
<name>A0AB34KTN8_9PEZI</name>
<evidence type="ECO:0000313" key="5">
    <source>
        <dbReference type="EMBL" id="KAL1588118.1"/>
    </source>
</evidence>
<evidence type="ECO:0000259" key="4">
    <source>
        <dbReference type="Pfam" id="PF11701"/>
    </source>
</evidence>
<comment type="subcellular location">
    <subcellularLocation>
        <location evidence="1">Cytoplasm</location>
    </subcellularLocation>
</comment>
<reference evidence="5 6" key="1">
    <citation type="journal article" date="2020" name="Microbiol. Resour. Announc.">
        <title>Draft Genome Sequence of a Cladosporium Species Isolated from the Mesophotic Ascidian Didemnum maculosum.</title>
        <authorList>
            <person name="Gioti A."/>
            <person name="Siaperas R."/>
            <person name="Nikolaivits E."/>
            <person name="Le Goff G."/>
            <person name="Ouazzani J."/>
            <person name="Kotoulas G."/>
            <person name="Topakas E."/>
        </authorList>
    </citation>
    <scope>NUCLEOTIDE SEQUENCE [LARGE SCALE GENOMIC DNA]</scope>
    <source>
        <strain evidence="5 6">TM138-S3</strain>
    </source>
</reference>
<evidence type="ECO:0000313" key="6">
    <source>
        <dbReference type="Proteomes" id="UP000803884"/>
    </source>
</evidence>
<dbReference type="GO" id="GO:0051879">
    <property type="term" value="F:Hsp90 protein binding"/>
    <property type="evidence" value="ECO:0007669"/>
    <property type="project" value="TreeGrafter"/>
</dbReference>
<feature type="region of interest" description="Disordered" evidence="3">
    <location>
        <begin position="468"/>
        <end position="487"/>
    </location>
</feature>